<dbReference type="OrthoDB" id="9770043at2"/>
<feature type="domain" description="Glucose/Sorbosone dehydrogenase" evidence="2">
    <location>
        <begin position="79"/>
        <end position="397"/>
    </location>
</feature>
<dbReference type="RefSeq" id="WP_133232977.1">
    <property type="nucleotide sequence ID" value="NZ_SMRT01000013.1"/>
</dbReference>
<accession>A0A4R5KHI3</accession>
<dbReference type="InterPro" id="IPR012938">
    <property type="entry name" value="Glc/Sorbosone_DH"/>
</dbReference>
<dbReference type="PANTHER" id="PTHR19328">
    <property type="entry name" value="HEDGEHOG-INTERACTING PROTEIN"/>
    <property type="match status" value="1"/>
</dbReference>
<dbReference type="EMBL" id="SMRT01000013">
    <property type="protein sequence ID" value="TDF94512.1"/>
    <property type="molecule type" value="Genomic_DNA"/>
</dbReference>
<dbReference type="Proteomes" id="UP000295636">
    <property type="component" value="Unassembled WGS sequence"/>
</dbReference>
<gene>
    <name evidence="3" type="ORF">E1757_24245</name>
</gene>
<comment type="caution">
    <text evidence="3">The sequence shown here is derived from an EMBL/GenBank/DDBJ whole genome shotgun (WGS) entry which is preliminary data.</text>
</comment>
<sequence>MAGLNLWIIAGAAVLLFAAPGCFGKQSGQNGSPPAAAVGEGTAPAPDVPPGRGSEGKATETGETKSVIPYTVETVASKLDVPWDMDFAPDGRIFFTERGGAIRVIEKGALREEPVFRFEKPPLYNEAEAGLLGIALDRDFSSNHYMYVYHSYQEGGQAYNRLIRMVESGGYAKPDKVLLDRLPGDRIHDGGRVKIGPDGLLYITNGDAAQSSIAQDAAQLGGKILRIKTDGTIPSDNPFPGSPVYSLGHRNPQGLAWQPSTGRLFSTEHGQSAHDELNVIEPGANYGWPLVQGDETQIKSQDAGKQGPGPLKAPLLHSGSTTWAPSGIAFVTKGPWQGNLLIANLRGTQLQRVVLSGDPPKVQQVELLFQGELGRIRNVTEGPDGSIYMMTNNRDGRGMPGAEDDRLIRLKPTFK</sequence>
<dbReference type="InterPro" id="IPR011042">
    <property type="entry name" value="6-blade_b-propeller_TolB-like"/>
</dbReference>
<evidence type="ECO:0000313" key="4">
    <source>
        <dbReference type="Proteomes" id="UP000295636"/>
    </source>
</evidence>
<evidence type="ECO:0000313" key="3">
    <source>
        <dbReference type="EMBL" id="TDF94512.1"/>
    </source>
</evidence>
<protein>
    <submittedName>
        <fullName evidence="3">PQQ-dependent sugar dehydrogenase</fullName>
    </submittedName>
</protein>
<feature type="compositionally biased region" description="Basic and acidic residues" evidence="1">
    <location>
        <begin position="54"/>
        <end position="63"/>
    </location>
</feature>
<dbReference type="Pfam" id="PF07995">
    <property type="entry name" value="GSDH"/>
    <property type="match status" value="1"/>
</dbReference>
<reference evidence="3 4" key="1">
    <citation type="submission" date="2019-03" db="EMBL/GenBank/DDBJ databases">
        <title>This is whole genome sequence of Paenibacillus sp MS74 strain.</title>
        <authorList>
            <person name="Trinh H.N."/>
        </authorList>
    </citation>
    <scope>NUCLEOTIDE SEQUENCE [LARGE SCALE GENOMIC DNA]</scope>
    <source>
        <strain evidence="3 4">MS74</strain>
    </source>
</reference>
<feature type="region of interest" description="Disordered" evidence="1">
    <location>
        <begin position="28"/>
        <end position="65"/>
    </location>
</feature>
<name>A0A4R5KHI3_9BACL</name>
<evidence type="ECO:0000259" key="2">
    <source>
        <dbReference type="Pfam" id="PF07995"/>
    </source>
</evidence>
<dbReference type="PANTHER" id="PTHR19328:SF13">
    <property type="entry name" value="HIPL1 PROTEIN"/>
    <property type="match status" value="1"/>
</dbReference>
<organism evidence="3 4">
    <name type="scientific">Paenibacillus piri</name>
    <dbReference type="NCBI Taxonomy" id="2547395"/>
    <lineage>
        <taxon>Bacteria</taxon>
        <taxon>Bacillati</taxon>
        <taxon>Bacillota</taxon>
        <taxon>Bacilli</taxon>
        <taxon>Bacillales</taxon>
        <taxon>Paenibacillaceae</taxon>
        <taxon>Paenibacillus</taxon>
    </lineage>
</organism>
<keyword evidence="4" id="KW-1185">Reference proteome</keyword>
<dbReference type="AlphaFoldDB" id="A0A4R5KHI3"/>
<dbReference type="InterPro" id="IPR011041">
    <property type="entry name" value="Quinoprot_gluc/sorb_DH_b-prop"/>
</dbReference>
<dbReference type="SUPFAM" id="SSF50952">
    <property type="entry name" value="Soluble quinoprotein glucose dehydrogenase"/>
    <property type="match status" value="1"/>
</dbReference>
<dbReference type="Gene3D" id="2.120.10.30">
    <property type="entry name" value="TolB, C-terminal domain"/>
    <property type="match status" value="1"/>
</dbReference>
<proteinExistence type="predicted"/>
<evidence type="ECO:0000256" key="1">
    <source>
        <dbReference type="SAM" id="MobiDB-lite"/>
    </source>
</evidence>